<organism evidence="1 2">
    <name type="scientific">Dendrothele bispora (strain CBS 962.96)</name>
    <dbReference type="NCBI Taxonomy" id="1314807"/>
    <lineage>
        <taxon>Eukaryota</taxon>
        <taxon>Fungi</taxon>
        <taxon>Dikarya</taxon>
        <taxon>Basidiomycota</taxon>
        <taxon>Agaricomycotina</taxon>
        <taxon>Agaricomycetes</taxon>
        <taxon>Agaricomycetidae</taxon>
        <taxon>Agaricales</taxon>
        <taxon>Agaricales incertae sedis</taxon>
        <taxon>Dendrothele</taxon>
    </lineage>
</organism>
<accession>A0A4V4HCZ8</accession>
<dbReference type="AlphaFoldDB" id="A0A4V4HCZ8"/>
<evidence type="ECO:0000313" key="1">
    <source>
        <dbReference type="EMBL" id="THU85285.1"/>
    </source>
</evidence>
<gene>
    <name evidence="1" type="ORF">K435DRAFT_869450</name>
</gene>
<reference evidence="1 2" key="1">
    <citation type="journal article" date="2019" name="Nat. Ecol. Evol.">
        <title>Megaphylogeny resolves global patterns of mushroom evolution.</title>
        <authorList>
            <person name="Varga T."/>
            <person name="Krizsan K."/>
            <person name="Foldi C."/>
            <person name="Dima B."/>
            <person name="Sanchez-Garcia M."/>
            <person name="Sanchez-Ramirez S."/>
            <person name="Szollosi G.J."/>
            <person name="Szarkandi J.G."/>
            <person name="Papp V."/>
            <person name="Albert L."/>
            <person name="Andreopoulos W."/>
            <person name="Angelini C."/>
            <person name="Antonin V."/>
            <person name="Barry K.W."/>
            <person name="Bougher N.L."/>
            <person name="Buchanan P."/>
            <person name="Buyck B."/>
            <person name="Bense V."/>
            <person name="Catcheside P."/>
            <person name="Chovatia M."/>
            <person name="Cooper J."/>
            <person name="Damon W."/>
            <person name="Desjardin D."/>
            <person name="Finy P."/>
            <person name="Geml J."/>
            <person name="Haridas S."/>
            <person name="Hughes K."/>
            <person name="Justo A."/>
            <person name="Karasinski D."/>
            <person name="Kautmanova I."/>
            <person name="Kiss B."/>
            <person name="Kocsube S."/>
            <person name="Kotiranta H."/>
            <person name="LaButti K.M."/>
            <person name="Lechner B.E."/>
            <person name="Liimatainen K."/>
            <person name="Lipzen A."/>
            <person name="Lukacs Z."/>
            <person name="Mihaltcheva S."/>
            <person name="Morgado L.N."/>
            <person name="Niskanen T."/>
            <person name="Noordeloos M.E."/>
            <person name="Ohm R.A."/>
            <person name="Ortiz-Santana B."/>
            <person name="Ovrebo C."/>
            <person name="Racz N."/>
            <person name="Riley R."/>
            <person name="Savchenko A."/>
            <person name="Shiryaev A."/>
            <person name="Soop K."/>
            <person name="Spirin V."/>
            <person name="Szebenyi C."/>
            <person name="Tomsovsky M."/>
            <person name="Tulloss R.E."/>
            <person name="Uehling J."/>
            <person name="Grigoriev I.V."/>
            <person name="Vagvolgyi C."/>
            <person name="Papp T."/>
            <person name="Martin F.M."/>
            <person name="Miettinen O."/>
            <person name="Hibbett D.S."/>
            <person name="Nagy L.G."/>
        </authorList>
    </citation>
    <scope>NUCLEOTIDE SEQUENCE [LARGE SCALE GENOMIC DNA]</scope>
    <source>
        <strain evidence="1 2">CBS 962.96</strain>
    </source>
</reference>
<keyword evidence="2" id="KW-1185">Reference proteome</keyword>
<protein>
    <submittedName>
        <fullName evidence="1">Uncharacterized protein</fullName>
    </submittedName>
</protein>
<dbReference type="EMBL" id="ML179556">
    <property type="protein sequence ID" value="THU85285.1"/>
    <property type="molecule type" value="Genomic_DNA"/>
</dbReference>
<evidence type="ECO:0000313" key="2">
    <source>
        <dbReference type="Proteomes" id="UP000297245"/>
    </source>
</evidence>
<dbReference type="Proteomes" id="UP000297245">
    <property type="component" value="Unassembled WGS sequence"/>
</dbReference>
<name>A0A4V4HCZ8_DENBC</name>
<sequence length="178" mass="20454">MAPSIDRPTYDIVNFLHRRFRYFFTPGGGPPRIIPRAEFANFVDERRDPKSLPVIAIRLYHECVRTLLLSFSTNQVPVPDWCPGWLDLDKTSHVRYPQRIGCSSICVGEEVQVWLRGATEPQPLRFSAEEQLSSSRLHHNGKSRSQLQFLSTHLALYDQQRLACMELVHAPLAPEDDN</sequence>
<proteinExistence type="predicted"/>